<dbReference type="PROSITE" id="PS50234">
    <property type="entry name" value="VWFA"/>
    <property type="match status" value="1"/>
</dbReference>
<feature type="compositionally biased region" description="Acidic residues" evidence="4">
    <location>
        <begin position="2364"/>
        <end position="2378"/>
    </location>
</feature>
<proteinExistence type="predicted"/>
<evidence type="ECO:0000313" key="6">
    <source>
        <dbReference type="EMBL" id="EFN60100.1"/>
    </source>
</evidence>
<dbReference type="InterPro" id="IPR002035">
    <property type="entry name" value="VWF_A"/>
</dbReference>
<dbReference type="PANTHER" id="PTHR48103">
    <property type="entry name" value="MIDASIN-RELATED"/>
    <property type="match status" value="1"/>
</dbReference>
<evidence type="ECO:0000259" key="5">
    <source>
        <dbReference type="PROSITE" id="PS50234"/>
    </source>
</evidence>
<feature type="compositionally biased region" description="Low complexity" evidence="4">
    <location>
        <begin position="2723"/>
        <end position="2751"/>
    </location>
</feature>
<feature type="compositionally biased region" description="Low complexity" evidence="4">
    <location>
        <begin position="2551"/>
        <end position="2565"/>
    </location>
</feature>
<feature type="compositionally biased region" description="Acidic residues" evidence="4">
    <location>
        <begin position="2906"/>
        <end position="2922"/>
    </location>
</feature>
<evidence type="ECO:0000256" key="2">
    <source>
        <dbReference type="ARBA" id="ARBA00022840"/>
    </source>
</evidence>
<protein>
    <recommendedName>
        <fullName evidence="5">VWFA domain-containing protein</fullName>
    </recommendedName>
</protein>
<sequence length="3297" mass="344975">MVSGVLAHPLAAAAAALQQQLAAAVQLPEADRAFLPLDAAGAQQLQPYMLAAGLRADGDASSASASLQQLWQQVMEVSGKVAALWHAVHAAVELRSVAAAADEAVADGSATLLQLSCWRHQRPKERARKAAVHPTVDWLYAVLLAVQMLEEALLVPGSAQYSGPPWGSGVANKLRAAQQWRWALLRALHHECESRQPAALPHHYEQLLFGWMRLRKAVAALLAAAGARDEAREQEGGWADARQRWAAAAEQLDVAAGIAAGAPPPKPLLWKHGGRPLLPRSEALSTAYCQLLALCDASRVGVDGFAADHRGQPAALSAAGIHLPLLDLEIAEQELQPPPQQPQQRLGAEERSLVAAAAAAEVAADPAVRGALLEGLCLFVSGALLAQPPGQPVPADGSSEEAQLEAVLPLLRGKVQQRAEAAAAAAAALLQTRVALPALGEEDDDEDMDGLAAAGDGGARGEQRGVLVPVALLTSGDEPDGAGLLPTALPAELLQFPSCRQLQLQLLALQDAQLSRSQLQLLATGGLLRLLLLGQGSSTVEQQQATPATLPGTLRRLVAAMSGSGASSVADTASYQLLLWLLEAEQQQPGASAGEWQQLLRRSLVHETWWRWQQGLWSGAAAALPATHAGAVAATVQQQWAAAAAGPLRMHIGAGTVLASAVTVGPATLIADRSARLLQLKFAARQLRTAAAAGEGSSTQQPSAAAAAEWAAAAATAAATIAAHLPSVPAQHQRLQVEAALGWLAGERCTAPAAAQAQQQAQQDAQLLALVGDALASSSHPVLRDLLQPVLLPALEGLLNGIIAAPTMSTQEGLLARGRVWALLALLRLHLLLPPVGADPAAKYGLVRQHTLSLLRCQVEPELAVRRQHAALPGGPDESARIAELEARCQELEQAAERLQRRSTPRPTPPQYLTLRDDVARFTASFGSVPRVLGTFSSNAEEAAAGATQAAVWQQNAAAWAERLGRQYPLYRDVAQPIQLAVQELRYGLALMAGSTALAEAAPASQLAPVLARLMAFPRAAAAASGNGFPAAVQLDSPAVQQAVADAAAAAASEARSQAAAAAAIAPGGDVAEQAKRGAYAASMSARLQLLRCSLSAAARDAEAARLGSGGGAGAQASAAAVAAAQQRLHAIFGEFVGAWEDVKAEEERRAAAEAEVFKHKARSTDIASEEQEDEEDYQRRFPDQFAHFADLAPDEQPDTLAGASEAAAAGAVAAAAAAASGRQQDREEQLQGAAVLSVRELVLGGVLQELVAVHASSFGSPSSEAPADGAGRHGTNTPAADFLRSYELGVQLLRAAGLVVPAGVDAATGTGHLYAACCRFRQLAQPAPARLDTGATAGVDIQAACVEEAVLVQQPALALRHRLCQLLEEWPEHPGLLQASSCSPQPPDCPALSAVIDRLLSMPVTAPLKAMLTGVELLLAKAQQWEETAARHVSLAPQLAPLSALATRWRRLELGAWRGLLDSTRERAAAVAHQAWFHLYRILLTADDLAAADVAPTVEQFMQASSSPLGEFGSRLALLEAFRRQLAAMSASGSASSAPVPPDDGPAHHGGQEQQQRRWRQLSAVLFNVVRYYRQFEAAVQRQVAAGMAELEKALQDFVALAKWEDRGYYALRVSNEKAQRQLHRLTRRASQLLREPATAALAAAAKAMGFADLQLQQQEQQAAQAEAAAAAAGAAGKKRRRSKKAAEAAAVAAEAAAEAERGLAEPVVAAAAMAAASTAAVQQLASAGIQQESAAAPAVVAGSKYAGQLPRLTRRFAEVAASAVGSEDAAAGAAAVDDLAGEAAGRALELRTDVAKGAKARKKKALTDLFRALAAAGVSRRRTAVPAAQRGSQAWFVQQAADPAPLLGAAPGDSSGPATGGALAAAWPGQEQQAAAAQRCWAKADRYYFASMARLQRLWEAAKQPHGDLSGAEVEGSVRSVEHLLWLTQRTRSTLGTLSDSYRQLSTLHAALSALAAGGDAGSPEERQGAEGGSALVPPQERCGAWYQAQRRTLALLLHQAEETAELLAAAAATETAAAPRKQLQQGGQQAAAAAAAVRGCANRLAAATQGAVALPAGGDPVGRLFLPGSVLAALQANAAALRSLHQDLEAATATQAEQLPGWSGLTAAVAEAARQSAAAGAELHSGTSVSASVPAEQQLAEHLESAVAAALIWAQNARPAAAAAESYVQQEAEEAEAEVEQVPLPELVQRLEQRLCLHKAEELSSHTAAVLAAVAAASDLPPSAAAREKLAQLAGAAAGLAPLLGLLLCALRQLGLQYLAVHKAAAKLCYISASLFAGVVQEGFCMPEGTEGEAEEGGDGKTIDGTGLGEGDTTGAKDISNELEDQDQLLGAKQKDAEEQQKEQEEKLGPQEEQKQQQGVEMDDDFEGALEDVQQDEQQSGGESGDEEEGEERVDQQMGEAGPEGEDVDERLWNEEDKEQEQQGQEQEGADDRSLQVGDKSQLDYAAGGEEDEEQAQEDEGKEGQQPQAQEGGAEEEQPQPQAGVEEEQEEEEAGDYQDRPEDRGHVQPEGAEPDFELPEDLNLDGGEEGAGEQEEEEQAGDMDAEEQQQPQEQGGTFPEQQQAEEERQGEEGPAADEDMEEAAGGGGDGEEQQQPEAEAGQLQAGEAEGMDAEEEQEEEEEEQEGPVAPDVSKADGEEQQQEEQQQAEAGPLGLPSAAAAAAAADRGTGAAEQQEEEQQQEQQEHASAQEAATAAPASGAEPPPDASGSAVGASDGLQDDPAASAAAAAGRHQQQRQKQAQQPQSDANPFRNLGNAMERWRARLNIAADAPEQQQPGQEAEAAAAEQMEAEQQQTEEAAAAAEYRFLGQQEQQQAGDAQALAPATEDQAAAQRPQQDEEQAGEGGGNDVAAGEEERGEDEEAMDADEKLRGDQQQQQQLMSGTANWGAGADRKAGLEAGDGAQDEAQQEQDGVGEEAEERQQEGEGVDGEAGQQAADESYVAARLLAASLEDGAPAEEWALAGLSEEAAAALREQLDARLQGASEGSAPLPDAAAEAHGREVWARCEALTAGLVGELAEQLRLILEPTLASRLAGDYRSGKRINMKKVIGYIASHFRKDKIWMRRTRPDKRKYQVVVAVDDSRSMAETGCGGFALEALTLICRAMARLEVGELGVVSFGGGGGAVPLHPLDRPFTDADGVRMRFDQDNTLSDRPMVDVITSLDHMLATAAARAGASTAGASLQQLVLIIADGRFHEKESLRRIVRAAADKPGVLYAFIVLDNPAAAATASAGVSGSILDMQTVSFVGGKPVFARYMDSFPFPFYIVLRDTAALPRTLADLMRQWFELSSHGNG</sequence>
<dbReference type="RefSeq" id="XP_005852202.1">
    <property type="nucleotide sequence ID" value="XM_005852140.1"/>
</dbReference>
<evidence type="ECO:0000256" key="1">
    <source>
        <dbReference type="ARBA" id="ARBA00022741"/>
    </source>
</evidence>
<keyword evidence="1" id="KW-0547">Nucleotide-binding</keyword>
<feature type="compositionally biased region" description="Basic and acidic residues" evidence="4">
    <location>
        <begin position="2500"/>
        <end position="2510"/>
    </location>
</feature>
<feature type="region of interest" description="Disordered" evidence="4">
    <location>
        <begin position="2291"/>
        <end position="2321"/>
    </location>
</feature>
<feature type="compositionally biased region" description="Acidic residues" evidence="4">
    <location>
        <begin position="1168"/>
        <end position="1177"/>
    </location>
</feature>
<feature type="compositionally biased region" description="Low complexity" evidence="4">
    <location>
        <begin position="2646"/>
        <end position="2676"/>
    </location>
</feature>
<feature type="compositionally biased region" description="Low complexity" evidence="4">
    <location>
        <begin position="2689"/>
        <end position="2714"/>
    </location>
</feature>
<feature type="compositionally biased region" description="Acidic residues" evidence="4">
    <location>
        <begin position="2452"/>
        <end position="2464"/>
    </location>
</feature>
<dbReference type="STRING" id="554065.E1Z329"/>
<accession>E1Z329</accession>
<dbReference type="GO" id="GO:0005524">
    <property type="term" value="F:ATP binding"/>
    <property type="evidence" value="ECO:0007669"/>
    <property type="project" value="UniProtKB-KW"/>
</dbReference>
<feature type="compositionally biased region" description="Acidic residues" evidence="4">
    <location>
        <begin position="2515"/>
        <end position="2550"/>
    </location>
</feature>
<dbReference type="Proteomes" id="UP000008141">
    <property type="component" value="Unassembled WGS sequence"/>
</dbReference>
<dbReference type="GO" id="GO:0030687">
    <property type="term" value="C:preribosome, large subunit precursor"/>
    <property type="evidence" value="ECO:0007669"/>
    <property type="project" value="TreeGrafter"/>
</dbReference>
<feature type="compositionally biased region" description="Low complexity" evidence="4">
    <location>
        <begin position="2771"/>
        <end position="2828"/>
    </location>
</feature>
<gene>
    <name evidence="6" type="ORF">CHLNCDRAFT_133426</name>
</gene>
<dbReference type="EMBL" id="GL433835">
    <property type="protein sequence ID" value="EFN60100.1"/>
    <property type="molecule type" value="Genomic_DNA"/>
</dbReference>
<keyword evidence="2" id="KW-0067">ATP-binding</keyword>
<dbReference type="InParanoid" id="E1Z329"/>
<feature type="region of interest" description="Disordered" evidence="4">
    <location>
        <begin position="1534"/>
        <end position="1556"/>
    </location>
</feature>
<dbReference type="InterPro" id="IPR036465">
    <property type="entry name" value="vWFA_dom_sf"/>
</dbReference>
<dbReference type="GO" id="GO:0005634">
    <property type="term" value="C:nucleus"/>
    <property type="evidence" value="ECO:0007669"/>
    <property type="project" value="TreeGrafter"/>
</dbReference>
<feature type="coiled-coil region" evidence="3">
    <location>
        <begin position="1617"/>
        <end position="1677"/>
    </location>
</feature>
<dbReference type="KEGG" id="cvr:CHLNCDRAFT_133426"/>
<feature type="compositionally biased region" description="Low complexity" evidence="4">
    <location>
        <begin position="2598"/>
        <end position="2611"/>
    </location>
</feature>
<dbReference type="SUPFAM" id="SSF53300">
    <property type="entry name" value="vWA-like"/>
    <property type="match status" value="1"/>
</dbReference>
<evidence type="ECO:0000313" key="7">
    <source>
        <dbReference type="Proteomes" id="UP000008141"/>
    </source>
</evidence>
<dbReference type="OMA" id="WNMDASS"/>
<evidence type="ECO:0000256" key="4">
    <source>
        <dbReference type="SAM" id="MobiDB-lite"/>
    </source>
</evidence>
<dbReference type="PANTHER" id="PTHR48103:SF2">
    <property type="entry name" value="MIDASIN"/>
    <property type="match status" value="1"/>
</dbReference>
<feature type="compositionally biased region" description="Acidic residues" evidence="4">
    <location>
        <begin position="2612"/>
        <end position="2628"/>
    </location>
</feature>
<dbReference type="GO" id="GO:0000027">
    <property type="term" value="P:ribosomal large subunit assembly"/>
    <property type="evidence" value="ECO:0007669"/>
    <property type="project" value="TreeGrafter"/>
</dbReference>
<dbReference type="OrthoDB" id="5186at2759"/>
<feature type="compositionally biased region" description="Acidic residues" evidence="4">
    <location>
        <begin position="2488"/>
        <end position="2499"/>
    </location>
</feature>
<dbReference type="GO" id="GO:0000055">
    <property type="term" value="P:ribosomal large subunit export from nucleus"/>
    <property type="evidence" value="ECO:0007669"/>
    <property type="project" value="TreeGrafter"/>
</dbReference>
<feature type="region of interest" description="Disordered" evidence="4">
    <location>
        <begin position="2335"/>
        <end position="2940"/>
    </location>
</feature>
<feature type="domain" description="VWFA" evidence="5">
    <location>
        <begin position="3078"/>
        <end position="3285"/>
    </location>
</feature>
<dbReference type="GeneID" id="17359252"/>
<keyword evidence="7" id="KW-1185">Reference proteome</keyword>
<evidence type="ECO:0000256" key="3">
    <source>
        <dbReference type="SAM" id="Coils"/>
    </source>
</evidence>
<feature type="compositionally biased region" description="Basic and acidic residues" evidence="4">
    <location>
        <begin position="2336"/>
        <end position="2358"/>
    </location>
</feature>
<name>E1Z329_CHLVA</name>
<feature type="compositionally biased region" description="Acidic residues" evidence="4">
    <location>
        <begin position="2855"/>
        <end position="2868"/>
    </location>
</feature>
<reference evidence="6 7" key="1">
    <citation type="journal article" date="2010" name="Plant Cell">
        <title>The Chlorella variabilis NC64A genome reveals adaptation to photosymbiosis, coevolution with viruses, and cryptic sex.</title>
        <authorList>
            <person name="Blanc G."/>
            <person name="Duncan G."/>
            <person name="Agarkova I."/>
            <person name="Borodovsky M."/>
            <person name="Gurnon J."/>
            <person name="Kuo A."/>
            <person name="Lindquist E."/>
            <person name="Lucas S."/>
            <person name="Pangilinan J."/>
            <person name="Polle J."/>
            <person name="Salamov A."/>
            <person name="Terry A."/>
            <person name="Yamada T."/>
            <person name="Dunigan D.D."/>
            <person name="Grigoriev I.V."/>
            <person name="Claverie J.M."/>
            <person name="Van Etten J.L."/>
        </authorList>
    </citation>
    <scope>NUCLEOTIDE SEQUENCE [LARGE SCALE GENOMIC DNA]</scope>
    <source>
        <strain evidence="6 7">NC64A</strain>
    </source>
</reference>
<dbReference type="eggNOG" id="KOG1808">
    <property type="taxonomic scope" value="Eukaryota"/>
</dbReference>
<feature type="region of interest" description="Disordered" evidence="4">
    <location>
        <begin position="1155"/>
        <end position="1179"/>
    </location>
</feature>
<organism evidence="7">
    <name type="scientific">Chlorella variabilis</name>
    <name type="common">Green alga</name>
    <dbReference type="NCBI Taxonomy" id="554065"/>
    <lineage>
        <taxon>Eukaryota</taxon>
        <taxon>Viridiplantae</taxon>
        <taxon>Chlorophyta</taxon>
        <taxon>core chlorophytes</taxon>
        <taxon>Trebouxiophyceae</taxon>
        <taxon>Chlorellales</taxon>
        <taxon>Chlorellaceae</taxon>
        <taxon>Chlorella clade</taxon>
        <taxon>Chlorella</taxon>
    </lineage>
</organism>
<keyword evidence="3" id="KW-0175">Coiled coil</keyword>